<keyword evidence="5" id="KW-1185">Reference proteome</keyword>
<protein>
    <submittedName>
        <fullName evidence="4">SDR family NAD(P)-dependent oxidoreductase</fullName>
    </submittedName>
</protein>
<name>A0ABV4J8R8_9ACTN</name>
<dbReference type="SMART" id="SM00822">
    <property type="entry name" value="PKS_KR"/>
    <property type="match status" value="1"/>
</dbReference>
<evidence type="ECO:0000313" key="5">
    <source>
        <dbReference type="Proteomes" id="UP001567537"/>
    </source>
</evidence>
<dbReference type="InterPro" id="IPR050091">
    <property type="entry name" value="PKS_NRPS_Biosynth_Enz"/>
</dbReference>
<dbReference type="InterPro" id="IPR013968">
    <property type="entry name" value="PKS_KR"/>
</dbReference>
<feature type="domain" description="Ketoreductase" evidence="3">
    <location>
        <begin position="13"/>
        <end position="185"/>
    </location>
</feature>
<keyword evidence="2" id="KW-0511">Multifunctional enzyme</keyword>
<proteinExistence type="predicted"/>
<evidence type="ECO:0000313" key="4">
    <source>
        <dbReference type="EMBL" id="MEZ3183289.1"/>
    </source>
</evidence>
<organism evidence="4 5">
    <name type="scientific">Streptomyces pimonensis</name>
    <dbReference type="NCBI Taxonomy" id="2860288"/>
    <lineage>
        <taxon>Bacteria</taxon>
        <taxon>Bacillati</taxon>
        <taxon>Actinomycetota</taxon>
        <taxon>Actinomycetes</taxon>
        <taxon>Kitasatosporales</taxon>
        <taxon>Streptomycetaceae</taxon>
        <taxon>Streptomyces</taxon>
    </lineage>
</organism>
<evidence type="ECO:0000256" key="2">
    <source>
        <dbReference type="ARBA" id="ARBA00023268"/>
    </source>
</evidence>
<dbReference type="Pfam" id="PF08659">
    <property type="entry name" value="KR"/>
    <property type="match status" value="1"/>
</dbReference>
<dbReference type="RefSeq" id="WP_371244904.1">
    <property type="nucleotide sequence ID" value="NZ_JAHWZY010000142.1"/>
</dbReference>
<reference evidence="4 5" key="1">
    <citation type="journal article" date="2021" name="Res Sq">
        <title>Streptomyces Pimoensis sp. nov., Isolated From the Taklimakan Desert in Xinjiang, China.</title>
        <authorList>
            <person name="Zhang P."/>
            <person name="Luo X."/>
            <person name="Luo X."/>
            <person name="Liu Z."/>
            <person name="Xia Z."/>
            <person name="Wan C."/>
            <person name="zhang L."/>
        </authorList>
    </citation>
    <scope>NUCLEOTIDE SEQUENCE [LARGE SCALE GENOMIC DNA]</scope>
    <source>
        <strain evidence="4 5">TRM75549</strain>
    </source>
</reference>
<accession>A0ABV4J8R8</accession>
<dbReference type="Gene3D" id="3.40.50.720">
    <property type="entry name" value="NAD(P)-binding Rossmann-like Domain"/>
    <property type="match status" value="1"/>
</dbReference>
<feature type="non-terminal residue" evidence="4">
    <location>
        <position position="202"/>
    </location>
</feature>
<keyword evidence="1" id="KW-0808">Transferase</keyword>
<feature type="non-terminal residue" evidence="4">
    <location>
        <position position="1"/>
    </location>
</feature>
<dbReference type="PANTHER" id="PTHR43775:SF51">
    <property type="entry name" value="INACTIVE PHENOLPHTHIOCEROL SYNTHESIS POLYKETIDE SYNTHASE TYPE I PKS1-RELATED"/>
    <property type="match status" value="1"/>
</dbReference>
<evidence type="ECO:0000259" key="3">
    <source>
        <dbReference type="SMART" id="SM00822"/>
    </source>
</evidence>
<evidence type="ECO:0000256" key="1">
    <source>
        <dbReference type="ARBA" id="ARBA00022679"/>
    </source>
</evidence>
<sequence length="202" mass="20410">PEVGSEAVFGPDSSVLVTGASGMLGGLVARHLVVRHGVRRLVLASRRGQVGALYEELVGLGAEVAVVACDVADRGAVAVLLAEHPVTAIVHAAGVLDDGVIGSLTPERIDTVFRPKVDAAWNLHELTRGLELSAFVLFSSAAGTLGSAGQGNYAAANAFLDALARHRRAAGLPAASLAWGLWSGEEGMGARMAGTGAAGLSA</sequence>
<dbReference type="InterPro" id="IPR036291">
    <property type="entry name" value="NAD(P)-bd_dom_sf"/>
</dbReference>
<dbReference type="SUPFAM" id="SSF51735">
    <property type="entry name" value="NAD(P)-binding Rossmann-fold domains"/>
    <property type="match status" value="1"/>
</dbReference>
<comment type="caution">
    <text evidence="4">The sequence shown here is derived from an EMBL/GenBank/DDBJ whole genome shotgun (WGS) entry which is preliminary data.</text>
</comment>
<dbReference type="EMBL" id="JAHWZY010000142">
    <property type="protein sequence ID" value="MEZ3183289.1"/>
    <property type="molecule type" value="Genomic_DNA"/>
</dbReference>
<dbReference type="PANTHER" id="PTHR43775">
    <property type="entry name" value="FATTY ACID SYNTHASE"/>
    <property type="match status" value="1"/>
</dbReference>
<dbReference type="CDD" id="cd08956">
    <property type="entry name" value="KR_3_FAS_SDR_x"/>
    <property type="match status" value="1"/>
</dbReference>
<gene>
    <name evidence="4" type="ORF">KYY02_32950</name>
</gene>
<dbReference type="Proteomes" id="UP001567537">
    <property type="component" value="Unassembled WGS sequence"/>
</dbReference>
<dbReference type="InterPro" id="IPR057326">
    <property type="entry name" value="KR_dom"/>
</dbReference>